<reference evidence="8" key="1">
    <citation type="journal article" date="2014" name="Int. J. Syst. Evol. Microbiol.">
        <title>Complete genome of a new Firmicutes species belonging to the dominant human colonic microbiota ('Ruminococcus bicirculans') reveals two chromosomes and a selective capacity to utilize plant glucans.</title>
        <authorList>
            <consortium name="NISC Comparative Sequencing Program"/>
            <person name="Wegmann U."/>
            <person name="Louis P."/>
            <person name="Goesmann A."/>
            <person name="Henrissat B."/>
            <person name="Duncan S.H."/>
            <person name="Flint H.J."/>
        </authorList>
    </citation>
    <scope>NUCLEOTIDE SEQUENCE</scope>
    <source>
        <strain evidence="8">NBRC 108216</strain>
    </source>
</reference>
<dbReference type="SUPFAM" id="SSF63411">
    <property type="entry name" value="LuxS/MPP-like metallohydrolase"/>
    <property type="match status" value="4"/>
</dbReference>
<dbReference type="InterPro" id="IPR050626">
    <property type="entry name" value="Peptidase_M16"/>
</dbReference>
<evidence type="ECO:0000256" key="2">
    <source>
        <dbReference type="ARBA" id="ARBA00022670"/>
    </source>
</evidence>
<keyword evidence="2" id="KW-0645">Protease</keyword>
<evidence type="ECO:0000313" key="9">
    <source>
        <dbReference type="Proteomes" id="UP001161390"/>
    </source>
</evidence>
<sequence>MMERPNLHAHISLTEDVNPMIQTLTRTLLLGAASLAIVACETSVDTMVDTAAVVMDSNVPAGFTLVERYTGEGADVAIPYEKYVMDNGLTVVLHEDNSDPLVHVDVTYHVGSGREEAGRSGFAHFFEHMMFQGSINVADEQHFGLITESGGTLNGTTNSDRTNYFQTVPSNQLERMLWLEADRMGYFLDAVTQEKFEVQRETVKNERGQRVDNQPYGLLWERMGEAMYPEGHPYSWSTIGYLVDLDRADLDDLKRFFLRWYGPNNATLTIGGDIDKMETLEKIRKYFGPIPRGPEVEAPEKLPVSLDADRYISMEDNVRLPLLYMAWPTVYANHPDEAPLDVLQDIIGGGETSLLYKNLEKPGLAVNSSAGHGCRELHCSFSVQVLANPARIDSLADMEKAARDSIAEFETRGVTEDDLERTKAGIVSGLIYGLESVRGKVSQLAAYETFRNTPNGISRDLDRYRNVTAEDVQRVYEQYIKGKPAVIMSIVPNGQPEMIARADTWQRYERTIPPKVAEADVDWSAPVDNFDRSVIPAPGENPFIKAPDVYEGEVAGIPILGAVNSETPTTVIQLRINTGQKDEQLDKLGLASLTAQMVAEASTNMTVEERSNELDKLGSSVNGGAGDTYTTMTIRSLSDNLDETIAIAMDTLMNPAFNQEDFDRVKANQIQGIEASKKNPSTVATNIFNKMMYGTNNAFAHPSSGTVETVEAITLDDVRAFYTRNMSPSISSILVVSDLSESEIERALAPISAWEGGDVQLTQMRPYLSATPGVLYFVDKPDAAQSEIRIGKPSLAYDPTGEFYRATLMNFPLGGAFNSRINLNLREDKGYTYGARGSFIGQEDRGQYRASAAVRSDVTMESVEEFFSEIKLFHAEGPTQDEIDFTKAAIGQSEARRYETPFQKLNILSRMDTYEVGTEHIEEQKAILEAFTRDEAKALAAEHLDLSDMFVVIVGDKATQMERLRTLGMPIIELDEDGNRL</sequence>
<dbReference type="InterPro" id="IPR007863">
    <property type="entry name" value="Peptidase_M16_C"/>
</dbReference>
<feature type="domain" description="Peptidase M16 C-terminal" evidence="7">
    <location>
        <begin position="713"/>
        <end position="889"/>
    </location>
</feature>
<proteinExistence type="inferred from homology"/>
<name>A0ABQ5UX56_9PROT</name>
<protein>
    <submittedName>
        <fullName evidence="8">Peptidase M16</fullName>
    </submittedName>
</protein>
<accession>A0ABQ5UX56</accession>
<organism evidence="8 9">
    <name type="scientific">Algimonas porphyrae</name>
    <dbReference type="NCBI Taxonomy" id="1128113"/>
    <lineage>
        <taxon>Bacteria</taxon>
        <taxon>Pseudomonadati</taxon>
        <taxon>Pseudomonadota</taxon>
        <taxon>Alphaproteobacteria</taxon>
        <taxon>Maricaulales</taxon>
        <taxon>Robiginitomaculaceae</taxon>
        <taxon>Algimonas</taxon>
    </lineage>
</organism>
<dbReference type="PANTHER" id="PTHR43690">
    <property type="entry name" value="NARDILYSIN"/>
    <property type="match status" value="1"/>
</dbReference>
<reference evidence="8" key="2">
    <citation type="submission" date="2023-01" db="EMBL/GenBank/DDBJ databases">
        <title>Draft genome sequence of Algimonas porphyrae strain NBRC 108216.</title>
        <authorList>
            <person name="Sun Q."/>
            <person name="Mori K."/>
        </authorList>
    </citation>
    <scope>NUCLEOTIDE SEQUENCE</scope>
    <source>
        <strain evidence="8">NBRC 108216</strain>
    </source>
</reference>
<keyword evidence="5" id="KW-0482">Metalloprotease</keyword>
<evidence type="ECO:0000259" key="6">
    <source>
        <dbReference type="Pfam" id="PF00675"/>
    </source>
</evidence>
<feature type="domain" description="Peptidase M16 C-terminal" evidence="7">
    <location>
        <begin position="249"/>
        <end position="424"/>
    </location>
</feature>
<evidence type="ECO:0000256" key="4">
    <source>
        <dbReference type="ARBA" id="ARBA00022833"/>
    </source>
</evidence>
<evidence type="ECO:0000313" key="8">
    <source>
        <dbReference type="EMBL" id="GLQ19148.1"/>
    </source>
</evidence>
<dbReference type="InterPro" id="IPR011249">
    <property type="entry name" value="Metalloenz_LuxS/M16"/>
</dbReference>
<evidence type="ECO:0000256" key="5">
    <source>
        <dbReference type="ARBA" id="ARBA00023049"/>
    </source>
</evidence>
<keyword evidence="9" id="KW-1185">Reference proteome</keyword>
<feature type="domain" description="Peptidase M16 N-terminal" evidence="6">
    <location>
        <begin position="565"/>
        <end position="696"/>
    </location>
</feature>
<dbReference type="PANTHER" id="PTHR43690:SF35">
    <property type="entry name" value="NON-CATALYTIC MEMBER OF PEPTIDASE SUBFAMILY M16B-RELATED"/>
    <property type="match status" value="1"/>
</dbReference>
<gene>
    <name evidence="8" type="ORF">GCM10007854_01030</name>
</gene>
<dbReference type="Pfam" id="PF05193">
    <property type="entry name" value="Peptidase_M16_C"/>
    <property type="match status" value="2"/>
</dbReference>
<comment type="caution">
    <text evidence="8">The sequence shown here is derived from an EMBL/GenBank/DDBJ whole genome shotgun (WGS) entry which is preliminary data.</text>
</comment>
<dbReference type="Pfam" id="PF00675">
    <property type="entry name" value="Peptidase_M16"/>
    <property type="match status" value="2"/>
</dbReference>
<dbReference type="Proteomes" id="UP001161390">
    <property type="component" value="Unassembled WGS sequence"/>
</dbReference>
<keyword evidence="4" id="KW-0862">Zinc</keyword>
<dbReference type="EMBL" id="BSNJ01000001">
    <property type="protein sequence ID" value="GLQ19148.1"/>
    <property type="molecule type" value="Genomic_DNA"/>
</dbReference>
<comment type="similarity">
    <text evidence="1">Belongs to the peptidase M16 family.</text>
</comment>
<dbReference type="InterPro" id="IPR011765">
    <property type="entry name" value="Pept_M16_N"/>
</dbReference>
<dbReference type="Gene3D" id="3.30.830.10">
    <property type="entry name" value="Metalloenzyme, LuxS/M16 peptidase-like"/>
    <property type="match status" value="4"/>
</dbReference>
<feature type="domain" description="Peptidase M16 N-terminal" evidence="6">
    <location>
        <begin position="91"/>
        <end position="223"/>
    </location>
</feature>
<evidence type="ECO:0000256" key="3">
    <source>
        <dbReference type="ARBA" id="ARBA00022801"/>
    </source>
</evidence>
<keyword evidence="3" id="KW-0378">Hydrolase</keyword>
<evidence type="ECO:0000259" key="7">
    <source>
        <dbReference type="Pfam" id="PF05193"/>
    </source>
</evidence>
<evidence type="ECO:0000256" key="1">
    <source>
        <dbReference type="ARBA" id="ARBA00007261"/>
    </source>
</evidence>